<organism evidence="1 2">
    <name type="scientific">Cichorium intybus</name>
    <name type="common">Chicory</name>
    <dbReference type="NCBI Taxonomy" id="13427"/>
    <lineage>
        <taxon>Eukaryota</taxon>
        <taxon>Viridiplantae</taxon>
        <taxon>Streptophyta</taxon>
        <taxon>Embryophyta</taxon>
        <taxon>Tracheophyta</taxon>
        <taxon>Spermatophyta</taxon>
        <taxon>Magnoliopsida</taxon>
        <taxon>eudicotyledons</taxon>
        <taxon>Gunneridae</taxon>
        <taxon>Pentapetalae</taxon>
        <taxon>asterids</taxon>
        <taxon>campanulids</taxon>
        <taxon>Asterales</taxon>
        <taxon>Asteraceae</taxon>
        <taxon>Cichorioideae</taxon>
        <taxon>Cichorieae</taxon>
        <taxon>Cichoriinae</taxon>
        <taxon>Cichorium</taxon>
    </lineage>
</organism>
<sequence length="431" mass="48829">MNSHHNPNQNPATASAVQQVNSNQQACNGFLPNQQFVMPNFNGPLQHTNQGQQMPNMGQQLQGNPFLPLAPGSVQPQQSQNLLATPHNLQNQIAPQNHNFLMNGPLQHPNQGQQGFVPPMMDVNASRQIVKTGQQQGNSLLPQNPCPTVTNFQEKHGNMPQHKNFTGDKKNDASYKGFNSQFHHAKHGYNGNLNKEGKNNAAVNSGPRNSNFEKRKVPTLNYTEQEIKQWREARKKHYPTNLCKKEETLSDVTNQESILRRQQLKEILAKQAELGCEVAEIPSNYLSSPQKQNPKIEKFERERFKKGKFHNKRGTPFNDNRIIKKTRHENQDYQSKNPNNPKERDPSLLQKLLTRDIKRDQNHLLQVFRFMAVNAFFSGDPDESLRFPSVIVREMGVEVAGEPPCSVVEGGEKAVDKVDVVSDEEEGEIFD</sequence>
<dbReference type="EMBL" id="CM042011">
    <property type="protein sequence ID" value="KAI3767720.1"/>
    <property type="molecule type" value="Genomic_DNA"/>
</dbReference>
<accession>A0ACB9FA60</accession>
<gene>
    <name evidence="1" type="ORF">L2E82_18083</name>
</gene>
<dbReference type="Proteomes" id="UP001055811">
    <property type="component" value="Linkage Group LG03"/>
</dbReference>
<proteinExistence type="predicted"/>
<evidence type="ECO:0000313" key="1">
    <source>
        <dbReference type="EMBL" id="KAI3767720.1"/>
    </source>
</evidence>
<name>A0ACB9FA60_CICIN</name>
<comment type="caution">
    <text evidence="1">The sequence shown here is derived from an EMBL/GenBank/DDBJ whole genome shotgun (WGS) entry which is preliminary data.</text>
</comment>
<reference evidence="1 2" key="2">
    <citation type="journal article" date="2022" name="Mol. Ecol. Resour.">
        <title>The genomes of chicory, endive, great burdock and yacon provide insights into Asteraceae paleo-polyploidization history and plant inulin production.</title>
        <authorList>
            <person name="Fan W."/>
            <person name="Wang S."/>
            <person name="Wang H."/>
            <person name="Wang A."/>
            <person name="Jiang F."/>
            <person name="Liu H."/>
            <person name="Zhao H."/>
            <person name="Xu D."/>
            <person name="Zhang Y."/>
        </authorList>
    </citation>
    <scope>NUCLEOTIDE SEQUENCE [LARGE SCALE GENOMIC DNA]</scope>
    <source>
        <strain evidence="2">cv. Punajuju</strain>
        <tissue evidence="1">Leaves</tissue>
    </source>
</reference>
<reference evidence="2" key="1">
    <citation type="journal article" date="2022" name="Mol. Ecol. Resour.">
        <title>The genomes of chicory, endive, great burdock and yacon provide insights into Asteraceae palaeo-polyploidization history and plant inulin production.</title>
        <authorList>
            <person name="Fan W."/>
            <person name="Wang S."/>
            <person name="Wang H."/>
            <person name="Wang A."/>
            <person name="Jiang F."/>
            <person name="Liu H."/>
            <person name="Zhao H."/>
            <person name="Xu D."/>
            <person name="Zhang Y."/>
        </authorList>
    </citation>
    <scope>NUCLEOTIDE SEQUENCE [LARGE SCALE GENOMIC DNA]</scope>
    <source>
        <strain evidence="2">cv. Punajuju</strain>
    </source>
</reference>
<protein>
    <submittedName>
        <fullName evidence="1">Uncharacterized protein</fullName>
    </submittedName>
</protein>
<keyword evidence="2" id="KW-1185">Reference proteome</keyword>
<evidence type="ECO:0000313" key="2">
    <source>
        <dbReference type="Proteomes" id="UP001055811"/>
    </source>
</evidence>